<evidence type="ECO:0000313" key="2">
    <source>
        <dbReference type="EMBL" id="MBA5689358.1"/>
    </source>
</evidence>
<evidence type="ECO:0000256" key="1">
    <source>
        <dbReference type="SAM" id="SignalP"/>
    </source>
</evidence>
<feature type="chain" id="PRO_5031245906" description="SmpA / OmlA family protein" evidence="1">
    <location>
        <begin position="19"/>
        <end position="165"/>
    </location>
</feature>
<keyword evidence="1" id="KW-0732">Signal</keyword>
<dbReference type="Proteomes" id="UP000573499">
    <property type="component" value="Unassembled WGS sequence"/>
</dbReference>
<evidence type="ECO:0008006" key="4">
    <source>
        <dbReference type="Google" id="ProtNLM"/>
    </source>
</evidence>
<evidence type="ECO:0000313" key="3">
    <source>
        <dbReference type="Proteomes" id="UP000573499"/>
    </source>
</evidence>
<dbReference type="EMBL" id="JACEZU010000010">
    <property type="protein sequence ID" value="MBA5689358.1"/>
    <property type="molecule type" value="Genomic_DNA"/>
</dbReference>
<sequence>MKNLAFLAILAVLATACAGRGGWGVPSLTPGTPEATVRAALGTPTATYRDGVDTLLEYAYGPAGQTTWMARLDPQGRLVSYQQVLTSANFATVRIGKDDRDAILHRFGRPAEVRRFAYSPSDVWMYRYKEQDVWDSVMYVEFAANGTVGRMVNGPDPEREERRRH</sequence>
<dbReference type="AlphaFoldDB" id="A0A7W2IM64"/>
<reference evidence="2 3" key="1">
    <citation type="submission" date="2020-07" db="EMBL/GenBank/DDBJ databases">
        <title>Novel species isolated from subtropical streams in China.</title>
        <authorList>
            <person name="Lu H."/>
        </authorList>
    </citation>
    <scope>NUCLEOTIDE SEQUENCE [LARGE SCALE GENOMIC DNA]</scope>
    <source>
        <strain evidence="2 3">LX47W</strain>
    </source>
</reference>
<protein>
    <recommendedName>
        <fullName evidence="4">SmpA / OmlA family protein</fullName>
    </recommendedName>
</protein>
<gene>
    <name evidence="2" type="ORF">H3H39_20145</name>
</gene>
<keyword evidence="3" id="KW-1185">Reference proteome</keyword>
<name>A0A7W2IM64_9BURK</name>
<organism evidence="2 3">
    <name type="scientific">Rugamonas apoptosis</name>
    <dbReference type="NCBI Taxonomy" id="2758570"/>
    <lineage>
        <taxon>Bacteria</taxon>
        <taxon>Pseudomonadati</taxon>
        <taxon>Pseudomonadota</taxon>
        <taxon>Betaproteobacteria</taxon>
        <taxon>Burkholderiales</taxon>
        <taxon>Oxalobacteraceae</taxon>
        <taxon>Telluria group</taxon>
        <taxon>Rugamonas</taxon>
    </lineage>
</organism>
<dbReference type="PROSITE" id="PS51257">
    <property type="entry name" value="PROKAR_LIPOPROTEIN"/>
    <property type="match status" value="1"/>
</dbReference>
<comment type="caution">
    <text evidence="2">The sequence shown here is derived from an EMBL/GenBank/DDBJ whole genome shotgun (WGS) entry which is preliminary data.</text>
</comment>
<feature type="signal peptide" evidence="1">
    <location>
        <begin position="1"/>
        <end position="18"/>
    </location>
</feature>
<proteinExistence type="predicted"/>
<accession>A0A7W2IM64</accession>